<dbReference type="AlphaFoldDB" id="A0ABD0KPK1"/>
<protein>
    <submittedName>
        <fullName evidence="1">Uncharacterized protein</fullName>
    </submittedName>
</protein>
<proteinExistence type="predicted"/>
<gene>
    <name evidence="1" type="ORF">BaRGS_00019539</name>
</gene>
<keyword evidence="2" id="KW-1185">Reference proteome</keyword>
<name>A0ABD0KPK1_9CAEN</name>
<evidence type="ECO:0000313" key="2">
    <source>
        <dbReference type="Proteomes" id="UP001519460"/>
    </source>
</evidence>
<dbReference type="EMBL" id="JACVVK020000141">
    <property type="protein sequence ID" value="KAK7489161.1"/>
    <property type="molecule type" value="Genomic_DNA"/>
</dbReference>
<accession>A0ABD0KPK1</accession>
<evidence type="ECO:0000313" key="1">
    <source>
        <dbReference type="EMBL" id="KAK7489161.1"/>
    </source>
</evidence>
<sequence>MNKILQNDPKAKTPREGRHKHRIRLYQQSITKIRIMVQGLHRRDVIAKSIMPYRAGSKNSSADARSRDRQAGMSGIWRSVDSFTGRLLVYLLCVRFWQRV</sequence>
<comment type="caution">
    <text evidence="1">The sequence shown here is derived from an EMBL/GenBank/DDBJ whole genome shotgun (WGS) entry which is preliminary data.</text>
</comment>
<organism evidence="1 2">
    <name type="scientific">Batillaria attramentaria</name>
    <dbReference type="NCBI Taxonomy" id="370345"/>
    <lineage>
        <taxon>Eukaryota</taxon>
        <taxon>Metazoa</taxon>
        <taxon>Spiralia</taxon>
        <taxon>Lophotrochozoa</taxon>
        <taxon>Mollusca</taxon>
        <taxon>Gastropoda</taxon>
        <taxon>Caenogastropoda</taxon>
        <taxon>Sorbeoconcha</taxon>
        <taxon>Cerithioidea</taxon>
        <taxon>Batillariidae</taxon>
        <taxon>Batillaria</taxon>
    </lineage>
</organism>
<dbReference type="Proteomes" id="UP001519460">
    <property type="component" value="Unassembled WGS sequence"/>
</dbReference>
<reference evidence="1 2" key="1">
    <citation type="journal article" date="2023" name="Sci. Data">
        <title>Genome assembly of the Korean intertidal mud-creeper Batillaria attramentaria.</title>
        <authorList>
            <person name="Patra A.K."/>
            <person name="Ho P.T."/>
            <person name="Jun S."/>
            <person name="Lee S.J."/>
            <person name="Kim Y."/>
            <person name="Won Y.J."/>
        </authorList>
    </citation>
    <scope>NUCLEOTIDE SEQUENCE [LARGE SCALE GENOMIC DNA]</scope>
    <source>
        <strain evidence="1">Wonlab-2016</strain>
    </source>
</reference>